<dbReference type="EMBL" id="UGGO01000001">
    <property type="protein sequence ID" value="STQ45642.1"/>
    <property type="molecule type" value="Genomic_DNA"/>
</dbReference>
<protein>
    <submittedName>
        <fullName evidence="1">Uncharacterized protein</fullName>
    </submittedName>
</protein>
<evidence type="ECO:0000313" key="2">
    <source>
        <dbReference type="Proteomes" id="UP000254304"/>
    </source>
</evidence>
<dbReference type="AntiFam" id="ANF00149">
    <property type="entry name" value="Shadow ORF (opposite cshA)"/>
</dbReference>
<gene>
    <name evidence="1" type="ORF">NCTC12157_03379</name>
</gene>
<sequence length="131" mass="15058">MTALTWSTATAAALTTIDDRLSFDAWVWLIAFKRDAWDFTLEQALNVTQQFVFIDTHQRNRFTGGFRTASTANTVNVVFRYVWQLIVDDVRQLVDVQTARRDVSSYQHANAAVFEICQCASTGTPDFYYRE</sequence>
<accession>A0A377NG41</accession>
<proteinExistence type="predicted"/>
<reference evidence="1 2" key="1">
    <citation type="submission" date="2018-06" db="EMBL/GenBank/DDBJ databases">
        <authorList>
            <consortium name="Pathogen Informatics"/>
            <person name="Doyle S."/>
        </authorList>
    </citation>
    <scope>NUCLEOTIDE SEQUENCE [LARGE SCALE GENOMIC DNA]</scope>
    <source>
        <strain evidence="1 2">NCTC12157</strain>
    </source>
</reference>
<dbReference type="Proteomes" id="UP000254304">
    <property type="component" value="Unassembled WGS sequence"/>
</dbReference>
<organism evidence="1 2">
    <name type="scientific">Ewingella americana</name>
    <dbReference type="NCBI Taxonomy" id="41202"/>
    <lineage>
        <taxon>Bacteria</taxon>
        <taxon>Pseudomonadati</taxon>
        <taxon>Pseudomonadota</taxon>
        <taxon>Gammaproteobacteria</taxon>
        <taxon>Enterobacterales</taxon>
        <taxon>Yersiniaceae</taxon>
        <taxon>Ewingella</taxon>
    </lineage>
</organism>
<name>A0A377NG41_9GAMM</name>
<evidence type="ECO:0000313" key="1">
    <source>
        <dbReference type="EMBL" id="STQ45642.1"/>
    </source>
</evidence>
<dbReference type="AlphaFoldDB" id="A0A377NG41"/>